<dbReference type="Pfam" id="PF00004">
    <property type="entry name" value="AAA"/>
    <property type="match status" value="1"/>
</dbReference>
<feature type="region of interest" description="Disordered" evidence="6">
    <location>
        <begin position="387"/>
        <end position="475"/>
    </location>
</feature>
<keyword evidence="3" id="KW-0067">ATP-binding</keyword>
<evidence type="ECO:0000256" key="6">
    <source>
        <dbReference type="SAM" id="MobiDB-lite"/>
    </source>
</evidence>
<evidence type="ECO:0000256" key="1">
    <source>
        <dbReference type="ARBA" id="ARBA00006914"/>
    </source>
</evidence>
<feature type="compositionally biased region" description="Basic residues" evidence="6">
    <location>
        <begin position="1"/>
        <end position="13"/>
    </location>
</feature>
<protein>
    <recommendedName>
        <fullName evidence="7">Bromo domain-containing protein</fullName>
    </recommendedName>
</protein>
<dbReference type="GO" id="GO:0016887">
    <property type="term" value="F:ATP hydrolysis activity"/>
    <property type="evidence" value="ECO:0007669"/>
    <property type="project" value="InterPro"/>
</dbReference>
<dbReference type="GO" id="GO:0005634">
    <property type="term" value="C:nucleus"/>
    <property type="evidence" value="ECO:0007669"/>
    <property type="project" value="TreeGrafter"/>
</dbReference>
<dbReference type="Pfam" id="PF00439">
    <property type="entry name" value="Bromodomain"/>
    <property type="match status" value="1"/>
</dbReference>
<dbReference type="PRINTS" id="PR00503">
    <property type="entry name" value="BROMODOMAIN"/>
</dbReference>
<evidence type="ECO:0000256" key="3">
    <source>
        <dbReference type="ARBA" id="ARBA00022840"/>
    </source>
</evidence>
<dbReference type="InterPro" id="IPR027417">
    <property type="entry name" value="P-loop_NTPase"/>
</dbReference>
<feature type="compositionally biased region" description="Acidic residues" evidence="6">
    <location>
        <begin position="298"/>
        <end position="318"/>
    </location>
</feature>
<feature type="domain" description="Bromo" evidence="7">
    <location>
        <begin position="203"/>
        <end position="262"/>
    </location>
</feature>
<organism evidence="8">
    <name type="scientific">Aquarana catesbeiana</name>
    <name type="common">American bullfrog</name>
    <name type="synonym">Rana catesbeiana</name>
    <dbReference type="NCBI Taxonomy" id="8400"/>
    <lineage>
        <taxon>Eukaryota</taxon>
        <taxon>Metazoa</taxon>
        <taxon>Chordata</taxon>
        <taxon>Craniata</taxon>
        <taxon>Vertebrata</taxon>
        <taxon>Euteleostomi</taxon>
        <taxon>Amphibia</taxon>
        <taxon>Batrachia</taxon>
        <taxon>Anura</taxon>
        <taxon>Neobatrachia</taxon>
        <taxon>Ranoidea</taxon>
        <taxon>Ranidae</taxon>
        <taxon>Aquarana</taxon>
    </lineage>
</organism>
<dbReference type="SUPFAM" id="SSF52540">
    <property type="entry name" value="P-loop containing nucleoside triphosphate hydrolases"/>
    <property type="match status" value="1"/>
</dbReference>
<dbReference type="Gene3D" id="3.40.50.300">
    <property type="entry name" value="P-loop containing nucleotide triphosphate hydrolases"/>
    <property type="match status" value="1"/>
</dbReference>
<reference evidence="8" key="1">
    <citation type="submission" date="2017-08" db="EMBL/GenBank/DDBJ databases">
        <title>Assembly of the North American Bullfrog Genome.</title>
        <authorList>
            <person name="Warren R.L."/>
            <person name="Vandervalk B.P."/>
            <person name="Kucuk E."/>
            <person name="Birol I."/>
            <person name="Helbing C."/>
            <person name="Pandoh P."/>
            <person name="Behsaz B."/>
            <person name="Mohamadi H."/>
            <person name="Chu J."/>
            <person name="Jackman S."/>
            <person name="Hammond S.A."/>
            <person name="Veldhoen N."/>
            <person name="Kirk H."/>
            <person name="Zhao Y."/>
            <person name="Coope R."/>
            <person name="Pleasance S."/>
            <person name="Moore R."/>
            <person name="Holt R."/>
        </authorList>
    </citation>
    <scope>NUCLEOTIDE SEQUENCE</scope>
    <source>
        <strain evidence="8">Bruno</strain>
        <tissue evidence="8">Liver</tissue>
    </source>
</reference>
<evidence type="ECO:0000256" key="4">
    <source>
        <dbReference type="ARBA" id="ARBA00023117"/>
    </source>
</evidence>
<evidence type="ECO:0000259" key="7">
    <source>
        <dbReference type="PROSITE" id="PS50014"/>
    </source>
</evidence>
<dbReference type="GO" id="GO:0045815">
    <property type="term" value="P:transcription initiation-coupled chromatin remodeling"/>
    <property type="evidence" value="ECO:0007669"/>
    <property type="project" value="TreeGrafter"/>
</dbReference>
<feature type="compositionally biased region" description="Polar residues" evidence="6">
    <location>
        <begin position="387"/>
        <end position="406"/>
    </location>
</feature>
<proteinExistence type="inferred from homology"/>
<dbReference type="GO" id="GO:0042393">
    <property type="term" value="F:histone binding"/>
    <property type="evidence" value="ECO:0007669"/>
    <property type="project" value="TreeGrafter"/>
</dbReference>
<evidence type="ECO:0000313" key="8">
    <source>
        <dbReference type="EMBL" id="PIO25680.1"/>
    </source>
</evidence>
<accession>A0A2G9RCS8</accession>
<evidence type="ECO:0000256" key="2">
    <source>
        <dbReference type="ARBA" id="ARBA00022741"/>
    </source>
</evidence>
<dbReference type="InterPro" id="IPR036427">
    <property type="entry name" value="Bromodomain-like_sf"/>
</dbReference>
<evidence type="ECO:0000256" key="5">
    <source>
        <dbReference type="PROSITE-ProRule" id="PRU00035"/>
    </source>
</evidence>
<dbReference type="PANTHER" id="PTHR23069">
    <property type="entry name" value="AAA DOMAIN-CONTAINING"/>
    <property type="match status" value="1"/>
</dbReference>
<dbReference type="GO" id="GO:0003682">
    <property type="term" value="F:chromatin binding"/>
    <property type="evidence" value="ECO:0007669"/>
    <property type="project" value="TreeGrafter"/>
</dbReference>
<dbReference type="InterPro" id="IPR003959">
    <property type="entry name" value="ATPase_AAA_core"/>
</dbReference>
<dbReference type="GO" id="GO:0006334">
    <property type="term" value="P:nucleosome assembly"/>
    <property type="evidence" value="ECO:0007669"/>
    <property type="project" value="TreeGrafter"/>
</dbReference>
<sequence length="475" mass="53972">MYSRVKRRRKSLRRNSYPIKTRHEESSEGEEEEEEVSEVVCVLPKGCLFYGPPGTGKTLVARALANECSQGDRKVSFFMRKGADCLSKWVGESERQLRLLFDQVFREARRTVPSVVYMPHIGEWWEAVSETVRATFLTLLQDIPSFSPILLLSTSETVYGELPEEVKRIFRSQYEEVIVISRPDEEDRFNFFQDLILSQAAMPPPKKKNTDYLEVIREPMDLSTIMTKIDKHHYMTVRDFLLDVDLICSNALEYNPDKEPGVPVRRKQRRRSQWGRGIIKKKKPNYYLKKDEDSKFQDDEENDDPLENGDCLEENGEETGDHSVTNDESSCDVTDGDVEHQNGILGKGSSLESTEEESSNESILVNSKTALEGKTVTAKNQPLATDYLNGNSSLDSLESTPVSSFHNGKRENHSLVTADKDSETQDAPFNELVNCHNSKNHHSNEAPQLILGAGQHNQQEAMEREDEPEGDGKDS</sequence>
<gene>
    <name evidence="8" type="ORF">AB205_0042460</name>
</gene>
<dbReference type="InterPro" id="IPR003593">
    <property type="entry name" value="AAA+_ATPase"/>
</dbReference>
<dbReference type="InterPro" id="IPR001487">
    <property type="entry name" value="Bromodomain"/>
</dbReference>
<name>A0A2G9RCS8_AQUCT</name>
<dbReference type="InterPro" id="IPR045199">
    <property type="entry name" value="ATAD2-like"/>
</dbReference>
<dbReference type="SMART" id="SM00382">
    <property type="entry name" value="AAA"/>
    <property type="match status" value="1"/>
</dbReference>
<dbReference type="SMART" id="SM00297">
    <property type="entry name" value="BROMO"/>
    <property type="match status" value="1"/>
</dbReference>
<dbReference type="EMBL" id="KV947567">
    <property type="protein sequence ID" value="PIO25680.1"/>
    <property type="molecule type" value="Genomic_DNA"/>
</dbReference>
<comment type="similarity">
    <text evidence="1">Belongs to the AAA ATPase family.</text>
</comment>
<keyword evidence="4 5" id="KW-0103">Bromodomain</keyword>
<dbReference type="AlphaFoldDB" id="A0A2G9RCS8"/>
<feature type="compositionally biased region" description="Basic and acidic residues" evidence="6">
    <location>
        <begin position="408"/>
        <end position="423"/>
    </location>
</feature>
<dbReference type="OrthoDB" id="5421at2759"/>
<dbReference type="GO" id="GO:0006337">
    <property type="term" value="P:nucleosome disassembly"/>
    <property type="evidence" value="ECO:0007669"/>
    <property type="project" value="TreeGrafter"/>
</dbReference>
<dbReference type="PROSITE" id="PS50014">
    <property type="entry name" value="BROMODOMAIN_2"/>
    <property type="match status" value="1"/>
</dbReference>
<dbReference type="Gene3D" id="1.20.920.10">
    <property type="entry name" value="Bromodomain-like"/>
    <property type="match status" value="1"/>
</dbReference>
<feature type="region of interest" description="Disordered" evidence="6">
    <location>
        <begin position="289"/>
        <end position="366"/>
    </location>
</feature>
<keyword evidence="2" id="KW-0547">Nucleotide-binding</keyword>
<dbReference type="GO" id="GO:0005524">
    <property type="term" value="F:ATP binding"/>
    <property type="evidence" value="ECO:0007669"/>
    <property type="project" value="UniProtKB-KW"/>
</dbReference>
<feature type="region of interest" description="Disordered" evidence="6">
    <location>
        <begin position="1"/>
        <end position="31"/>
    </location>
</feature>
<dbReference type="PANTHER" id="PTHR23069:SF5">
    <property type="entry name" value="ATPASE FAMILY AAA DOMAIN-CONTAINING PROTEIN 2B"/>
    <property type="match status" value="1"/>
</dbReference>